<dbReference type="Pfam" id="PF24436">
    <property type="entry name" value="INTS7_N"/>
    <property type="match status" value="1"/>
</dbReference>
<sequence>MSSLRVNLFNENFLNESEQDANSVLTELDKGLRSTKIGVQCEAIVRFPRLFEKYPFPILINSSFLKLAEFFLNGSNLLRFWVLRVCQQSENHLDKILNIDAFVKRIFMVMHSNDPVARAITLRTLGAVSRVIPEKQQVHHALRRALDSHDTVEVEAAIHASGQFAAQSRSFAISMCAKISDMIESLQIPVPMKLQLIPVLRHMHHDANTATLVRKLCLNLLPKYPAESFVVAILASLTELSARTLTGVPDQVKLLLEFINDSRKPVRVQALKSLRKLTDEPCVHAWPKVATKDLIAKAFACCDPSEQYLFLEILLKLSNHPLTCHVLLAQDEEPSIIDLCKNCLSLNNYVTCSEAITVLASLVTYADQSDRKDCVNVIMEIIDLHLQSLLICTVRDKNHSGDLRKILACGIRVAGVKSEFGVELVITLSNILNDNVIYPSANAEVICEALGSLCSHFQLKKFEPSSNSNDADLKGKKQVRSFSNIMDIWSFKFIAYFQTNPILKNLLLIMRKLTTAVESASANDNSRAVEILAGVALQALMGCFMPTPIMKMFEQILSKSNGWTQYRIARSASRYGQHNLAAHIYMKISRGTVVDKLHFFLTGLSQMAEAECILNYGVPYEFMEQNYEACENLMIRGVPTDQCIPLMQRLEATINLYWQSLASLRASSSPTHPFTFQLEFLKLRAQFLQTLHFAVTIKNAQIIVPPPAIAGSLAQNSRDYLQKFGHVTNQLRKLVKELKGCEESFGKLYKSAFDADPTTLEFLEIIQYQCLLFAHIVETICFATPSDAPVSQVVGRCPETRYLLACCRRMEQLGKTVPEESANNKTINNFHLDIILAEIEIITKTPLCLPRYFFQVLQSTQIKLSISPQPRSDCKPVTVQSGSNLVIKVEGVIQHYGKRPSLFRSVESIQLSLVSKLLVPRPPGENLKNTNDTVTLTQVVKPQRDFLSGNFLLPISSGGHWQVTLETYVIDENGITWCTGPKNTMLVRVLDDPSKAQTAPTPSTQARRF</sequence>
<evidence type="ECO:0000313" key="10">
    <source>
        <dbReference type="EnsemblMetazoa" id="GBRI015139-PA"/>
    </source>
</evidence>
<evidence type="ECO:0000313" key="11">
    <source>
        <dbReference type="Proteomes" id="UP000091820"/>
    </source>
</evidence>
<evidence type="ECO:0000256" key="5">
    <source>
        <dbReference type="ARBA" id="ARBA00022490"/>
    </source>
</evidence>
<evidence type="ECO:0000259" key="7">
    <source>
        <dbReference type="Pfam" id="PF22965"/>
    </source>
</evidence>
<dbReference type="InterPro" id="IPR056516">
    <property type="entry name" value="INTS7_N"/>
</dbReference>
<dbReference type="AlphaFoldDB" id="A0A1A9WD35"/>
<dbReference type="Gene3D" id="1.25.10.10">
    <property type="entry name" value="Leucine-rich Repeat Variant"/>
    <property type="match status" value="1"/>
</dbReference>
<protein>
    <recommendedName>
        <fullName evidence="4">Integrator complex subunit 7</fullName>
    </recommendedName>
</protein>
<dbReference type="PANTHER" id="PTHR13322:SF2">
    <property type="entry name" value="INTEGRATOR COMPLEX SUBUNIT 7"/>
    <property type="match status" value="1"/>
</dbReference>
<dbReference type="Proteomes" id="UP000091820">
    <property type="component" value="Unassembled WGS sequence"/>
</dbReference>
<dbReference type="PANTHER" id="PTHR13322">
    <property type="entry name" value="C1ORF73 PROTEIN"/>
    <property type="match status" value="1"/>
</dbReference>
<dbReference type="InterPro" id="IPR011989">
    <property type="entry name" value="ARM-like"/>
</dbReference>
<evidence type="ECO:0000256" key="4">
    <source>
        <dbReference type="ARBA" id="ARBA00015336"/>
    </source>
</evidence>
<dbReference type="InterPro" id="IPR033060">
    <property type="entry name" value="INTS7"/>
</dbReference>
<dbReference type="GO" id="GO:0005737">
    <property type="term" value="C:cytoplasm"/>
    <property type="evidence" value="ECO:0007669"/>
    <property type="project" value="UniProtKB-SubCell"/>
</dbReference>
<dbReference type="EnsemblMetazoa" id="GBRI015139-RA">
    <property type="protein sequence ID" value="GBRI015139-PA"/>
    <property type="gene ID" value="GBRI015139"/>
</dbReference>
<reference evidence="10" key="2">
    <citation type="submission" date="2020-05" db="UniProtKB">
        <authorList>
            <consortium name="EnsemblMetazoa"/>
        </authorList>
    </citation>
    <scope>IDENTIFICATION</scope>
    <source>
        <strain evidence="10">IAEA</strain>
    </source>
</reference>
<evidence type="ECO:0000256" key="3">
    <source>
        <dbReference type="ARBA" id="ARBA00008565"/>
    </source>
</evidence>
<proteinExistence type="inferred from homology"/>
<organism evidence="10 11">
    <name type="scientific">Glossina brevipalpis</name>
    <dbReference type="NCBI Taxonomy" id="37001"/>
    <lineage>
        <taxon>Eukaryota</taxon>
        <taxon>Metazoa</taxon>
        <taxon>Ecdysozoa</taxon>
        <taxon>Arthropoda</taxon>
        <taxon>Hexapoda</taxon>
        <taxon>Insecta</taxon>
        <taxon>Pterygota</taxon>
        <taxon>Neoptera</taxon>
        <taxon>Endopterygota</taxon>
        <taxon>Diptera</taxon>
        <taxon>Brachycera</taxon>
        <taxon>Muscomorpha</taxon>
        <taxon>Hippoboscoidea</taxon>
        <taxon>Glossinidae</taxon>
        <taxon>Glossina</taxon>
    </lineage>
</organism>
<accession>A0A1A9WD35</accession>
<evidence type="ECO:0000256" key="2">
    <source>
        <dbReference type="ARBA" id="ARBA00004496"/>
    </source>
</evidence>
<dbReference type="Pfam" id="PF22965">
    <property type="entry name" value="INTS7_C"/>
    <property type="match status" value="1"/>
</dbReference>
<comment type="subcellular location">
    <subcellularLocation>
        <location evidence="2">Cytoplasm</location>
    </subcellularLocation>
    <subcellularLocation>
        <location evidence="1">Nucleus</location>
    </subcellularLocation>
</comment>
<evidence type="ECO:0000259" key="8">
    <source>
        <dbReference type="Pfam" id="PF24436"/>
    </source>
</evidence>
<dbReference type="Pfam" id="PF24437">
    <property type="entry name" value="INTS7_HB"/>
    <property type="match status" value="1"/>
</dbReference>
<feature type="domain" description="Integrator complex subunit 7 N-terminal" evidence="8">
    <location>
        <begin position="25"/>
        <end position="577"/>
    </location>
</feature>
<dbReference type="GO" id="GO:0034472">
    <property type="term" value="P:snRNA 3'-end processing"/>
    <property type="evidence" value="ECO:0007669"/>
    <property type="project" value="TreeGrafter"/>
</dbReference>
<dbReference type="InterPro" id="IPR056517">
    <property type="entry name" value="INTS7_HB"/>
</dbReference>
<feature type="domain" description="Integrator complex subunit 7 C-terminal" evidence="7">
    <location>
        <begin position="863"/>
        <end position="977"/>
    </location>
</feature>
<keyword evidence="11" id="KW-1185">Reference proteome</keyword>
<dbReference type="InterPro" id="IPR016024">
    <property type="entry name" value="ARM-type_fold"/>
</dbReference>
<evidence type="ECO:0000256" key="6">
    <source>
        <dbReference type="ARBA" id="ARBA00023242"/>
    </source>
</evidence>
<dbReference type="SUPFAM" id="SSF48371">
    <property type="entry name" value="ARM repeat"/>
    <property type="match status" value="1"/>
</dbReference>
<dbReference type="STRING" id="37001.A0A1A9WD35"/>
<keyword evidence="6" id="KW-0539">Nucleus</keyword>
<keyword evidence="5" id="KW-0963">Cytoplasm</keyword>
<name>A0A1A9WD35_9MUSC</name>
<dbReference type="VEuPathDB" id="VectorBase:GBRI015139"/>
<feature type="domain" description="Integrator complex subunit 7 helical bundle" evidence="9">
    <location>
        <begin position="578"/>
        <end position="780"/>
    </location>
</feature>
<evidence type="ECO:0000256" key="1">
    <source>
        <dbReference type="ARBA" id="ARBA00004123"/>
    </source>
</evidence>
<dbReference type="InterPro" id="IPR054519">
    <property type="entry name" value="INTS7_C"/>
</dbReference>
<comment type="similarity">
    <text evidence="3">Belongs to the Integrator subunit 7 family.</text>
</comment>
<dbReference type="GO" id="GO:0032039">
    <property type="term" value="C:integrator complex"/>
    <property type="evidence" value="ECO:0007669"/>
    <property type="project" value="InterPro"/>
</dbReference>
<reference evidence="11" key="1">
    <citation type="submission" date="2014-03" db="EMBL/GenBank/DDBJ databases">
        <authorList>
            <person name="Aksoy S."/>
            <person name="Warren W."/>
            <person name="Wilson R.K."/>
        </authorList>
    </citation>
    <scope>NUCLEOTIDE SEQUENCE [LARGE SCALE GENOMIC DNA]</scope>
    <source>
        <strain evidence="11">IAEA</strain>
    </source>
</reference>
<evidence type="ECO:0000259" key="9">
    <source>
        <dbReference type="Pfam" id="PF24437"/>
    </source>
</evidence>